<reference evidence="4" key="2">
    <citation type="submission" date="2020-09" db="EMBL/GenBank/DDBJ databases">
        <authorList>
            <person name="Sun Q."/>
            <person name="Kim S."/>
        </authorList>
    </citation>
    <scope>NUCLEOTIDE SEQUENCE</scope>
    <source>
        <strain evidence="4">KCTC 23310</strain>
    </source>
</reference>
<dbReference type="Gene3D" id="3.40.630.30">
    <property type="match status" value="1"/>
</dbReference>
<dbReference type="Pfam" id="PF13673">
    <property type="entry name" value="Acetyltransf_10"/>
    <property type="match status" value="1"/>
</dbReference>
<comment type="caution">
    <text evidence="4">The sequence shown here is derived from an EMBL/GenBank/DDBJ whole genome shotgun (WGS) entry which is preliminary data.</text>
</comment>
<dbReference type="InterPro" id="IPR050832">
    <property type="entry name" value="Bact_Acetyltransf"/>
</dbReference>
<dbReference type="PROSITE" id="PS51186">
    <property type="entry name" value="GNAT"/>
    <property type="match status" value="1"/>
</dbReference>
<dbReference type="Proteomes" id="UP000638981">
    <property type="component" value="Unassembled WGS sequence"/>
</dbReference>
<accession>A0A918TSD9</accession>
<dbReference type="PANTHER" id="PTHR43877:SF2">
    <property type="entry name" value="AMINOALKYLPHOSPHONATE N-ACETYLTRANSFERASE-RELATED"/>
    <property type="match status" value="1"/>
</dbReference>
<evidence type="ECO:0000259" key="3">
    <source>
        <dbReference type="PROSITE" id="PS51186"/>
    </source>
</evidence>
<proteinExistence type="predicted"/>
<organism evidence="4 5">
    <name type="scientific">Neogemmobacter tilapiae</name>
    <dbReference type="NCBI Taxonomy" id="875041"/>
    <lineage>
        <taxon>Bacteria</taxon>
        <taxon>Pseudomonadati</taxon>
        <taxon>Pseudomonadota</taxon>
        <taxon>Alphaproteobacteria</taxon>
        <taxon>Rhodobacterales</taxon>
        <taxon>Paracoccaceae</taxon>
        <taxon>Neogemmobacter</taxon>
    </lineage>
</organism>
<keyword evidence="2" id="KW-0012">Acyltransferase</keyword>
<sequence>MGDLVIREAVVGDLAACAAIVNADIDARGFMPRTVTVEDIEAMFVPTLLEARVLLVAESEGAVLGYLSSEPTGDVRGFYVRADAQGKGVGKALMDGAKARFPAGLRLTVFEPNTGGQRFYVREGFVDTGVRSVDDGVPVMHLEWVPR</sequence>
<protein>
    <submittedName>
        <fullName evidence="4">N-acetyltransferase GCN5</fullName>
    </submittedName>
</protein>
<gene>
    <name evidence="4" type="ORF">GCM10007315_21350</name>
</gene>
<dbReference type="SUPFAM" id="SSF55729">
    <property type="entry name" value="Acyl-CoA N-acyltransferases (Nat)"/>
    <property type="match status" value="1"/>
</dbReference>
<evidence type="ECO:0000256" key="2">
    <source>
        <dbReference type="ARBA" id="ARBA00023315"/>
    </source>
</evidence>
<dbReference type="AlphaFoldDB" id="A0A918TSD9"/>
<dbReference type="EMBL" id="BMYJ01000006">
    <property type="protein sequence ID" value="GHC57624.1"/>
    <property type="molecule type" value="Genomic_DNA"/>
</dbReference>
<keyword evidence="5" id="KW-1185">Reference proteome</keyword>
<reference evidence="4" key="1">
    <citation type="journal article" date="2014" name="Int. J. Syst. Evol. Microbiol.">
        <title>Complete genome sequence of Corynebacterium casei LMG S-19264T (=DSM 44701T), isolated from a smear-ripened cheese.</title>
        <authorList>
            <consortium name="US DOE Joint Genome Institute (JGI-PGF)"/>
            <person name="Walter F."/>
            <person name="Albersmeier A."/>
            <person name="Kalinowski J."/>
            <person name="Ruckert C."/>
        </authorList>
    </citation>
    <scope>NUCLEOTIDE SEQUENCE</scope>
    <source>
        <strain evidence="4">KCTC 23310</strain>
    </source>
</reference>
<dbReference type="InterPro" id="IPR000182">
    <property type="entry name" value="GNAT_dom"/>
</dbReference>
<dbReference type="InterPro" id="IPR016181">
    <property type="entry name" value="Acyl_CoA_acyltransferase"/>
</dbReference>
<dbReference type="RefSeq" id="WP_189411662.1">
    <property type="nucleotide sequence ID" value="NZ_BMYJ01000006.1"/>
</dbReference>
<dbReference type="CDD" id="cd04301">
    <property type="entry name" value="NAT_SF"/>
    <property type="match status" value="1"/>
</dbReference>
<dbReference type="PANTHER" id="PTHR43877">
    <property type="entry name" value="AMINOALKYLPHOSPHONATE N-ACETYLTRANSFERASE-RELATED-RELATED"/>
    <property type="match status" value="1"/>
</dbReference>
<evidence type="ECO:0000313" key="5">
    <source>
        <dbReference type="Proteomes" id="UP000638981"/>
    </source>
</evidence>
<evidence type="ECO:0000313" key="4">
    <source>
        <dbReference type="EMBL" id="GHC57624.1"/>
    </source>
</evidence>
<dbReference type="GO" id="GO:0016747">
    <property type="term" value="F:acyltransferase activity, transferring groups other than amino-acyl groups"/>
    <property type="evidence" value="ECO:0007669"/>
    <property type="project" value="InterPro"/>
</dbReference>
<feature type="domain" description="N-acetyltransferase" evidence="3">
    <location>
        <begin position="4"/>
        <end position="147"/>
    </location>
</feature>
<evidence type="ECO:0000256" key="1">
    <source>
        <dbReference type="ARBA" id="ARBA00022679"/>
    </source>
</evidence>
<name>A0A918TSD9_9RHOB</name>
<keyword evidence="1" id="KW-0808">Transferase</keyword>